<dbReference type="Gene3D" id="1.20.1260.10">
    <property type="match status" value="1"/>
</dbReference>
<sequence length="155" mass="17236">MTDLNKEAISVLNDLIETSKDGQEGFKTCAEDIKHPELKTFFAKRSADCATAASELQARVRELGGDPETGTSVAGDLHRRWVDLKSLVTGKSDEAILNEAERGEDHALKAYKEAIESINKHGLVNIRDLVERQYHGVQRNHDQVKALRNQARAQS</sequence>
<proteinExistence type="predicted"/>
<dbReference type="Proteomes" id="UP000036395">
    <property type="component" value="Unassembled WGS sequence"/>
</dbReference>
<name>A0A0J6GVI7_PSETA</name>
<feature type="domain" description="DUF2383" evidence="1">
    <location>
        <begin position="8"/>
        <end position="116"/>
    </location>
</feature>
<dbReference type="OrthoDB" id="282393at2"/>
<dbReference type="InterPro" id="IPR019052">
    <property type="entry name" value="DUF2383"/>
</dbReference>
<dbReference type="InterPro" id="IPR016920">
    <property type="entry name" value="UCP029477"/>
</dbReference>
<dbReference type="Pfam" id="PF09537">
    <property type="entry name" value="DUF2383"/>
    <property type="match status" value="1"/>
</dbReference>
<evidence type="ECO:0000313" key="5">
    <source>
        <dbReference type="Proteomes" id="UP000183155"/>
    </source>
</evidence>
<gene>
    <name evidence="3" type="ORF">SAMN04490203_3520</name>
    <name evidence="2" type="ORF">TU78_05660</name>
</gene>
<dbReference type="STRING" id="47884.SAMN04490203_3520"/>
<accession>A0A0J6GVI7</accession>
<evidence type="ECO:0000259" key="1">
    <source>
        <dbReference type="Pfam" id="PF09537"/>
    </source>
</evidence>
<dbReference type="RefSeq" id="WP_048379035.1">
    <property type="nucleotide sequence ID" value="NZ_FNRS01000001.1"/>
</dbReference>
<dbReference type="PIRSF" id="PIRSF029477">
    <property type="entry name" value="UCP029477"/>
    <property type="match status" value="1"/>
</dbReference>
<dbReference type="EMBL" id="FNRS01000001">
    <property type="protein sequence ID" value="SEC97761.1"/>
    <property type="molecule type" value="Genomic_DNA"/>
</dbReference>
<reference evidence="3 5" key="2">
    <citation type="submission" date="2016-10" db="EMBL/GenBank/DDBJ databases">
        <authorList>
            <person name="Varghese N."/>
            <person name="Submissions S."/>
        </authorList>
    </citation>
    <scope>NUCLEOTIDE SEQUENCE [LARGE SCALE GENOMIC DNA]</scope>
    <source>
        <strain evidence="3 5">BS3652</strain>
    </source>
</reference>
<reference evidence="2 4" key="1">
    <citation type="submission" date="2015-02" db="EMBL/GenBank/DDBJ databases">
        <title>Pseudomonas helleri sp. nov. and Pseudomonas weihenstephanensis sp. nov., isolated from raw cows milk.</title>
        <authorList>
            <person name="von Neubeck M."/>
            <person name="Huptas C."/>
            <person name="Wenning M."/>
            <person name="Scherer S."/>
        </authorList>
    </citation>
    <scope>NUCLEOTIDE SEQUENCE [LARGE SCALE GENOMIC DNA]</scope>
    <source>
        <strain evidence="2 4">DSM 21104</strain>
    </source>
</reference>
<organism evidence="2 4">
    <name type="scientific">Pseudomonas taetrolens</name>
    <dbReference type="NCBI Taxonomy" id="47884"/>
    <lineage>
        <taxon>Bacteria</taxon>
        <taxon>Pseudomonadati</taxon>
        <taxon>Pseudomonadota</taxon>
        <taxon>Gammaproteobacteria</taxon>
        <taxon>Pseudomonadales</taxon>
        <taxon>Pseudomonadaceae</taxon>
        <taxon>Pseudomonas</taxon>
    </lineage>
</organism>
<keyword evidence="5" id="KW-1185">Reference proteome</keyword>
<dbReference type="SUPFAM" id="SSF47240">
    <property type="entry name" value="Ferritin-like"/>
    <property type="match status" value="1"/>
</dbReference>
<dbReference type="Proteomes" id="UP000183155">
    <property type="component" value="Unassembled WGS sequence"/>
</dbReference>
<evidence type="ECO:0000313" key="4">
    <source>
        <dbReference type="Proteomes" id="UP000036395"/>
    </source>
</evidence>
<comment type="caution">
    <text evidence="2">The sequence shown here is derived from an EMBL/GenBank/DDBJ whole genome shotgun (WGS) entry which is preliminary data.</text>
</comment>
<dbReference type="PATRIC" id="fig|47884.3.peg.1533"/>
<evidence type="ECO:0000313" key="2">
    <source>
        <dbReference type="EMBL" id="KMM86104.1"/>
    </source>
</evidence>
<dbReference type="InterPro" id="IPR009078">
    <property type="entry name" value="Ferritin-like_SF"/>
</dbReference>
<dbReference type="InterPro" id="IPR011971">
    <property type="entry name" value="CHP02284"/>
</dbReference>
<dbReference type="AlphaFoldDB" id="A0A0J6GVI7"/>
<evidence type="ECO:0000313" key="3">
    <source>
        <dbReference type="EMBL" id="SEC97761.1"/>
    </source>
</evidence>
<protein>
    <submittedName>
        <fullName evidence="2">Aldehyde dehydrogenase</fullName>
    </submittedName>
</protein>
<dbReference type="InterPro" id="IPR012347">
    <property type="entry name" value="Ferritin-like"/>
</dbReference>
<dbReference type="EMBL" id="JYLA01000002">
    <property type="protein sequence ID" value="KMM86104.1"/>
    <property type="molecule type" value="Genomic_DNA"/>
</dbReference>
<dbReference type="NCBIfam" id="TIGR02284">
    <property type="entry name" value="PA2169 family four-helix-bundle protein"/>
    <property type="match status" value="1"/>
</dbReference>